<dbReference type="EMBL" id="QSII01000018">
    <property type="protein sequence ID" value="RHC83258.1"/>
    <property type="molecule type" value="Genomic_DNA"/>
</dbReference>
<comment type="caution">
    <text evidence="3">The sequence shown here is derived from an EMBL/GenBank/DDBJ whole genome shotgun (WGS) entry which is preliminary data.</text>
</comment>
<dbReference type="RefSeq" id="WP_122204629.1">
    <property type="nucleotide sequence ID" value="NZ_JADNKC010000020.1"/>
</dbReference>
<organism evidence="3 7">
    <name type="scientific">Parabacteroides merdae</name>
    <dbReference type="NCBI Taxonomy" id="46503"/>
    <lineage>
        <taxon>Bacteria</taxon>
        <taxon>Pseudomonadati</taxon>
        <taxon>Bacteroidota</taxon>
        <taxon>Bacteroidia</taxon>
        <taxon>Bacteroidales</taxon>
        <taxon>Tannerellaceae</taxon>
        <taxon>Parabacteroides</taxon>
    </lineage>
</organism>
<feature type="domain" description="Phage head morphogenesis" evidence="1">
    <location>
        <begin position="103"/>
        <end position="186"/>
    </location>
</feature>
<dbReference type="Proteomes" id="UP000286260">
    <property type="component" value="Unassembled WGS sequence"/>
</dbReference>
<keyword evidence="6" id="KW-1185">Reference proteome</keyword>
<dbReference type="EMBL" id="WNDA01000024">
    <property type="protein sequence ID" value="MTU70273.1"/>
    <property type="molecule type" value="Genomic_DNA"/>
</dbReference>
<protein>
    <submittedName>
        <fullName evidence="3">Phage head morphogenesis protein</fullName>
    </submittedName>
</protein>
<dbReference type="Proteomes" id="UP000448908">
    <property type="component" value="Unassembled WGS sequence"/>
</dbReference>
<proteinExistence type="predicted"/>
<evidence type="ECO:0000313" key="6">
    <source>
        <dbReference type="Proteomes" id="UP000434916"/>
    </source>
</evidence>
<name>A0A3R6KHF8_9BACT</name>
<gene>
    <name evidence="4" type="ORF">DW828_12985</name>
    <name evidence="2" type="ORF">GMD82_08225</name>
    <name evidence="3" type="ORF">GMD92_14680</name>
</gene>
<evidence type="ECO:0000313" key="2">
    <source>
        <dbReference type="EMBL" id="MTU39470.1"/>
    </source>
</evidence>
<accession>A0A3R6KHF8</accession>
<dbReference type="Pfam" id="PF04233">
    <property type="entry name" value="Phage_Mu_F"/>
    <property type="match status" value="1"/>
</dbReference>
<reference evidence="4 5" key="1">
    <citation type="submission" date="2018-08" db="EMBL/GenBank/DDBJ databases">
        <title>A genome reference for cultivated species of the human gut microbiota.</title>
        <authorList>
            <person name="Zou Y."/>
            <person name="Xue W."/>
            <person name="Luo G."/>
        </authorList>
    </citation>
    <scope>NUCLEOTIDE SEQUENCE [LARGE SCALE GENOMIC DNA]</scope>
    <source>
        <strain evidence="4 5">AM34-17</strain>
    </source>
</reference>
<reference evidence="6 7" key="2">
    <citation type="journal article" date="2019" name="Nat. Med.">
        <title>A library of human gut bacterial isolates paired with longitudinal multiomics data enables mechanistic microbiome research.</title>
        <authorList>
            <person name="Poyet M."/>
            <person name="Groussin M."/>
            <person name="Gibbons S.M."/>
            <person name="Avila-Pacheco J."/>
            <person name="Jiang X."/>
            <person name="Kearney S.M."/>
            <person name="Perrotta A.R."/>
            <person name="Berdy B."/>
            <person name="Zhao S."/>
            <person name="Lieberman T.D."/>
            <person name="Swanson P.K."/>
            <person name="Smith M."/>
            <person name="Roesemann S."/>
            <person name="Alexander J.E."/>
            <person name="Rich S.A."/>
            <person name="Livny J."/>
            <person name="Vlamakis H."/>
            <person name="Clish C."/>
            <person name="Bullock K."/>
            <person name="Deik A."/>
            <person name="Scott J."/>
            <person name="Pierce K.A."/>
            <person name="Xavier R.J."/>
            <person name="Alm E.J."/>
        </authorList>
    </citation>
    <scope>NUCLEOTIDE SEQUENCE [LARGE SCALE GENOMIC DNA]</scope>
    <source>
        <strain evidence="3 7">BIOML-A16</strain>
        <strain evidence="2 6">BIOML-A29</strain>
    </source>
</reference>
<sequence length="469" mass="54221">MDEEIFRAAVRHIFRNQGFTYESMQHPKIRALVDATTDIFAGAISPALESGVIPEVMAQHLREDVFVFSGFKTYRELREAANLLRDKNGLLKSFDRFYKDVAAINEKYNRHWLKAEYIFAQASSEMAAKWADFEQDGDDYDLQYRTAGDDRVRYEHRVLHRVTLPTSDPFWDEFFPPNGWRCRCTVVQVRRGKYPRSDSNTAIQQGREATYQAGKNGVNKAAIFRYNPGKQQVIFPPHHPYYEVSESLRNKLMNKIKKAFCPDIKNSDELAKRITDVAKEDWFVRPLQQIVIDRNPRRNGATDINGTILLSEPILKDCIDAVNNLKNGKENSFVQERSMATLWHEIVHNKNKPGMIYMTPLQRRYMETANEFVARNTLTEFFEALGGDLGHRELMENRDNTGYNRWVLAYQKIINDYGLDKAKVVLSVQDYLINEPYTKQKEGLVKALVENSEGKIGKKLAASLVSHLF</sequence>
<evidence type="ECO:0000313" key="7">
    <source>
        <dbReference type="Proteomes" id="UP000448908"/>
    </source>
</evidence>
<evidence type="ECO:0000259" key="1">
    <source>
        <dbReference type="Pfam" id="PF04233"/>
    </source>
</evidence>
<evidence type="ECO:0000313" key="4">
    <source>
        <dbReference type="EMBL" id="RHC83258.1"/>
    </source>
</evidence>
<evidence type="ECO:0000313" key="3">
    <source>
        <dbReference type="EMBL" id="MTU70273.1"/>
    </source>
</evidence>
<dbReference type="InterPro" id="IPR006528">
    <property type="entry name" value="Phage_head_morphogenesis_dom"/>
</dbReference>
<dbReference type="AlphaFoldDB" id="A0A3R6KHF8"/>
<dbReference type="Proteomes" id="UP000434916">
    <property type="component" value="Unassembled WGS sequence"/>
</dbReference>
<evidence type="ECO:0000313" key="5">
    <source>
        <dbReference type="Proteomes" id="UP000286260"/>
    </source>
</evidence>
<dbReference type="EMBL" id="WNCN01000008">
    <property type="protein sequence ID" value="MTU39470.1"/>
    <property type="molecule type" value="Genomic_DNA"/>
</dbReference>